<keyword evidence="2" id="KW-1185">Reference proteome</keyword>
<sequence>MSTPAAPPEHIEHAEFAWRTLSEALDSVPESDREGFLLRLALLAALDHLDAGTLTELVAEARTR</sequence>
<accession>A0A839E403</accession>
<evidence type="ECO:0000313" key="2">
    <source>
        <dbReference type="Proteomes" id="UP000569329"/>
    </source>
</evidence>
<proteinExistence type="predicted"/>
<dbReference type="Proteomes" id="UP000569329">
    <property type="component" value="Unassembled WGS sequence"/>
</dbReference>
<dbReference type="AlphaFoldDB" id="A0A839E403"/>
<reference evidence="1 2" key="1">
    <citation type="submission" date="2020-07" db="EMBL/GenBank/DDBJ databases">
        <title>Sequencing the genomes of 1000 actinobacteria strains.</title>
        <authorList>
            <person name="Klenk H.-P."/>
        </authorList>
    </citation>
    <scope>NUCLEOTIDE SEQUENCE [LARGE SCALE GENOMIC DNA]</scope>
    <source>
        <strain evidence="1 2">DSM 45975</strain>
    </source>
</reference>
<protein>
    <recommendedName>
        <fullName evidence="3">DUF2783 domain-containing protein</fullName>
    </recommendedName>
</protein>
<dbReference type="RefSeq" id="WP_182545710.1">
    <property type="nucleotide sequence ID" value="NZ_JACGWZ010000005.1"/>
</dbReference>
<name>A0A839E403_9PSEU</name>
<dbReference type="EMBL" id="JACGWZ010000005">
    <property type="protein sequence ID" value="MBA8826525.1"/>
    <property type="molecule type" value="Genomic_DNA"/>
</dbReference>
<evidence type="ECO:0008006" key="3">
    <source>
        <dbReference type="Google" id="ProtNLM"/>
    </source>
</evidence>
<gene>
    <name evidence="1" type="ORF">FHX42_003901</name>
</gene>
<evidence type="ECO:0000313" key="1">
    <source>
        <dbReference type="EMBL" id="MBA8826525.1"/>
    </source>
</evidence>
<comment type="caution">
    <text evidence="1">The sequence shown here is derived from an EMBL/GenBank/DDBJ whole genome shotgun (WGS) entry which is preliminary data.</text>
</comment>
<organism evidence="1 2">
    <name type="scientific">Halosaccharopolyspora lacisalsi</name>
    <dbReference type="NCBI Taxonomy" id="1000566"/>
    <lineage>
        <taxon>Bacteria</taxon>
        <taxon>Bacillati</taxon>
        <taxon>Actinomycetota</taxon>
        <taxon>Actinomycetes</taxon>
        <taxon>Pseudonocardiales</taxon>
        <taxon>Pseudonocardiaceae</taxon>
        <taxon>Halosaccharopolyspora</taxon>
    </lineage>
</organism>